<comment type="caution">
    <text evidence="1">The sequence shown here is derived from an EMBL/GenBank/DDBJ whole genome shotgun (WGS) entry which is preliminary data.</text>
</comment>
<protein>
    <submittedName>
        <fullName evidence="1">Uncharacterized protein</fullName>
    </submittedName>
</protein>
<accession>A0ACB7TP67</accession>
<sequence length="79" mass="8593">MSLLDQKPAPPELRDATTGKPVSDILEHRTRHMAQLYESTLLMATEEHYDMSAPESIQTCAGPCALLGWTRALPGALTG</sequence>
<gene>
    <name evidence="1" type="ORF">HPB50_022092</name>
</gene>
<dbReference type="EMBL" id="CM023481">
    <property type="protein sequence ID" value="KAH6947916.1"/>
    <property type="molecule type" value="Genomic_DNA"/>
</dbReference>
<reference evidence="1" key="1">
    <citation type="submission" date="2020-05" db="EMBL/GenBank/DDBJ databases">
        <title>Large-scale comparative analyses of tick genomes elucidate their genetic diversity and vector capacities.</title>
        <authorList>
            <person name="Jia N."/>
            <person name="Wang J."/>
            <person name="Shi W."/>
            <person name="Du L."/>
            <person name="Sun Y."/>
            <person name="Zhan W."/>
            <person name="Jiang J."/>
            <person name="Wang Q."/>
            <person name="Zhang B."/>
            <person name="Ji P."/>
            <person name="Sakyi L.B."/>
            <person name="Cui X."/>
            <person name="Yuan T."/>
            <person name="Jiang B."/>
            <person name="Yang W."/>
            <person name="Lam T.T.-Y."/>
            <person name="Chang Q."/>
            <person name="Ding S."/>
            <person name="Wang X."/>
            <person name="Zhu J."/>
            <person name="Ruan X."/>
            <person name="Zhao L."/>
            <person name="Wei J."/>
            <person name="Que T."/>
            <person name="Du C."/>
            <person name="Cheng J."/>
            <person name="Dai P."/>
            <person name="Han X."/>
            <person name="Huang E."/>
            <person name="Gao Y."/>
            <person name="Liu J."/>
            <person name="Shao H."/>
            <person name="Ye R."/>
            <person name="Li L."/>
            <person name="Wei W."/>
            <person name="Wang X."/>
            <person name="Wang C."/>
            <person name="Yang T."/>
            <person name="Huo Q."/>
            <person name="Li W."/>
            <person name="Guo W."/>
            <person name="Chen H."/>
            <person name="Zhou L."/>
            <person name="Ni X."/>
            <person name="Tian J."/>
            <person name="Zhou Y."/>
            <person name="Sheng Y."/>
            <person name="Liu T."/>
            <person name="Pan Y."/>
            <person name="Xia L."/>
            <person name="Li J."/>
            <person name="Zhao F."/>
            <person name="Cao W."/>
        </authorList>
    </citation>
    <scope>NUCLEOTIDE SEQUENCE</scope>
    <source>
        <strain evidence="1">Hyas-2018</strain>
    </source>
</reference>
<evidence type="ECO:0000313" key="1">
    <source>
        <dbReference type="EMBL" id="KAH6947916.1"/>
    </source>
</evidence>
<name>A0ACB7TP67_HYAAI</name>
<organism evidence="1 2">
    <name type="scientific">Hyalomma asiaticum</name>
    <name type="common">Tick</name>
    <dbReference type="NCBI Taxonomy" id="266040"/>
    <lineage>
        <taxon>Eukaryota</taxon>
        <taxon>Metazoa</taxon>
        <taxon>Ecdysozoa</taxon>
        <taxon>Arthropoda</taxon>
        <taxon>Chelicerata</taxon>
        <taxon>Arachnida</taxon>
        <taxon>Acari</taxon>
        <taxon>Parasitiformes</taxon>
        <taxon>Ixodida</taxon>
        <taxon>Ixodoidea</taxon>
        <taxon>Ixodidae</taxon>
        <taxon>Hyalomminae</taxon>
        <taxon>Hyalomma</taxon>
    </lineage>
</organism>
<proteinExistence type="predicted"/>
<dbReference type="Proteomes" id="UP000821845">
    <property type="component" value="Chromosome 1"/>
</dbReference>
<evidence type="ECO:0000313" key="2">
    <source>
        <dbReference type="Proteomes" id="UP000821845"/>
    </source>
</evidence>
<keyword evidence="2" id="KW-1185">Reference proteome</keyword>